<dbReference type="GO" id="GO:0009381">
    <property type="term" value="F:excinuclease ABC activity"/>
    <property type="evidence" value="ECO:0007669"/>
    <property type="project" value="InterPro"/>
</dbReference>
<comment type="caution">
    <text evidence="8">The sequence shown here is derived from an EMBL/GenBank/DDBJ whole genome shotgun (WGS) entry which is preliminary data.</text>
</comment>
<keyword evidence="3" id="KW-0228">DNA excision</keyword>
<evidence type="ECO:0000256" key="1">
    <source>
        <dbReference type="ARBA" id="ARBA00022490"/>
    </source>
</evidence>
<dbReference type="Pfam" id="PF08459">
    <property type="entry name" value="UvrC_RNaseH_dom"/>
    <property type="match status" value="1"/>
</dbReference>
<dbReference type="AlphaFoldDB" id="A0A2M6XBM4"/>
<gene>
    <name evidence="8" type="ORF">COT66_00300</name>
</gene>
<dbReference type="CDD" id="cd10434">
    <property type="entry name" value="GIY-YIG_UvrC_Cho"/>
    <property type="match status" value="1"/>
</dbReference>
<keyword evidence="5" id="KW-0234">DNA repair</keyword>
<dbReference type="InterPro" id="IPR000305">
    <property type="entry name" value="GIY-YIG_endonuc"/>
</dbReference>
<dbReference type="InterPro" id="IPR001162">
    <property type="entry name" value="UvrC_RNase_H_dom"/>
</dbReference>
<feature type="domain" description="GIY-YIG" evidence="6">
    <location>
        <begin position="24"/>
        <end position="102"/>
    </location>
</feature>
<dbReference type="InterPro" id="IPR050066">
    <property type="entry name" value="UvrABC_protein_C"/>
</dbReference>
<keyword evidence="2" id="KW-0227">DNA damage</keyword>
<dbReference type="InterPro" id="IPR035901">
    <property type="entry name" value="GIY-YIG_endonuc_sf"/>
</dbReference>
<dbReference type="PROSITE" id="PS50164">
    <property type="entry name" value="GIY_YIG"/>
    <property type="match status" value="1"/>
</dbReference>
<feature type="domain" description="UvrC family homology region profile" evidence="7">
    <location>
        <begin position="204"/>
        <end position="361"/>
    </location>
</feature>
<dbReference type="PROSITE" id="PS50165">
    <property type="entry name" value="UVRC"/>
    <property type="match status" value="1"/>
</dbReference>
<keyword evidence="4" id="KW-0267">Excision nuclease</keyword>
<dbReference type="Gene3D" id="3.40.1440.10">
    <property type="entry name" value="GIY-YIG endonuclease"/>
    <property type="match status" value="1"/>
</dbReference>
<dbReference type="Gene3D" id="3.30.420.340">
    <property type="entry name" value="UvrC, RNAse H endonuclease domain"/>
    <property type="match status" value="1"/>
</dbReference>
<evidence type="ECO:0000256" key="5">
    <source>
        <dbReference type="ARBA" id="ARBA00023204"/>
    </source>
</evidence>
<keyword evidence="1" id="KW-0963">Cytoplasm</keyword>
<evidence type="ECO:0000256" key="4">
    <source>
        <dbReference type="ARBA" id="ARBA00022881"/>
    </source>
</evidence>
<evidence type="ECO:0000256" key="2">
    <source>
        <dbReference type="ARBA" id="ARBA00022763"/>
    </source>
</evidence>
<evidence type="ECO:0008006" key="10">
    <source>
        <dbReference type="Google" id="ProtNLM"/>
    </source>
</evidence>
<dbReference type="Proteomes" id="UP000231214">
    <property type="component" value="Unassembled WGS sequence"/>
</dbReference>
<dbReference type="SUPFAM" id="SSF46600">
    <property type="entry name" value="C-terminal UvrC-binding domain of UvrB"/>
    <property type="match status" value="1"/>
</dbReference>
<protein>
    <recommendedName>
        <fullName evidence="10">Excinuclease ABC subunit C</fullName>
    </recommendedName>
</protein>
<dbReference type="PANTHER" id="PTHR30562:SF1">
    <property type="entry name" value="UVRABC SYSTEM PROTEIN C"/>
    <property type="match status" value="1"/>
</dbReference>
<dbReference type="GO" id="GO:0006289">
    <property type="term" value="P:nucleotide-excision repair"/>
    <property type="evidence" value="ECO:0007669"/>
    <property type="project" value="InterPro"/>
</dbReference>
<organism evidence="8 9">
    <name type="scientific">Candidatus Shapirobacteria bacterium CG09_land_8_20_14_0_10_49_15</name>
    <dbReference type="NCBI Taxonomy" id="1974482"/>
    <lineage>
        <taxon>Bacteria</taxon>
        <taxon>Candidatus Shapironibacteriota</taxon>
    </lineage>
</organism>
<dbReference type="SUPFAM" id="SSF82771">
    <property type="entry name" value="GIY-YIG endonuclease"/>
    <property type="match status" value="1"/>
</dbReference>
<evidence type="ECO:0000313" key="8">
    <source>
        <dbReference type="EMBL" id="PIU02415.1"/>
    </source>
</evidence>
<reference evidence="9" key="1">
    <citation type="submission" date="2017-09" db="EMBL/GenBank/DDBJ databases">
        <title>Depth-based differentiation of microbial function through sediment-hosted aquifers and enrichment of novel symbionts in the deep terrestrial subsurface.</title>
        <authorList>
            <person name="Probst A.J."/>
            <person name="Ladd B."/>
            <person name="Jarett J.K."/>
            <person name="Geller-Mcgrath D.E."/>
            <person name="Sieber C.M.K."/>
            <person name="Emerson J.B."/>
            <person name="Anantharaman K."/>
            <person name="Thomas B.C."/>
            <person name="Malmstrom R."/>
            <person name="Stieglmeier M."/>
            <person name="Klingl A."/>
            <person name="Woyke T."/>
            <person name="Ryan C.M."/>
            <person name="Banfield J.F."/>
        </authorList>
    </citation>
    <scope>NUCLEOTIDE SEQUENCE [LARGE SCALE GENOMIC DNA]</scope>
</reference>
<dbReference type="InterPro" id="IPR036876">
    <property type="entry name" value="UVR_dom_sf"/>
</dbReference>
<dbReference type="EMBL" id="PEZK01000006">
    <property type="protein sequence ID" value="PIU02415.1"/>
    <property type="molecule type" value="Genomic_DNA"/>
</dbReference>
<sequence>MDRQVSGQAMIKRVLKVTVKKLPQKPGVYLFRDLHDKVLYVGKAINLQKRVKNYFSENKVDFKTKRLLENADKVDFIETKSELESLLLEARLIKQYRPRYNIRLKDDKRYLYAGFTKEPFPRLVLLRQPEKEPGLLNWFGPFPSSYALKEILRLVRRIFPHRTCQKMLAGGCLYYHLGLCPGMCRESVKNYGRTVKNLSLLLGGQTDQLVRLLTKRMQQAATAEKYETAAVSKRQLQLMARLWQNYRRFPETEKIIKQLETVRQLLVCWQGFDPLLIHRLEAYDIANLGKDVVVGAMTVLLEGEPDNQQYRQFKIRGEFQGDPPALRQVISRRLHHRRWVYPQVILVDGGKGQVAAAFQALAEKKLIGQIGLIGLAKQEEVLVIPRIDQEKIVSWKLVASLPILQQARDEAHRFAQRYYKKLHRRITFD</sequence>
<dbReference type="Pfam" id="PF01541">
    <property type="entry name" value="GIY-YIG"/>
    <property type="match status" value="1"/>
</dbReference>
<proteinExistence type="predicted"/>
<evidence type="ECO:0000259" key="7">
    <source>
        <dbReference type="PROSITE" id="PS50165"/>
    </source>
</evidence>
<dbReference type="InterPro" id="IPR038476">
    <property type="entry name" value="UvrC_RNase_H_dom_sf"/>
</dbReference>
<evidence type="ECO:0000256" key="3">
    <source>
        <dbReference type="ARBA" id="ARBA00022769"/>
    </source>
</evidence>
<evidence type="ECO:0000313" key="9">
    <source>
        <dbReference type="Proteomes" id="UP000231214"/>
    </source>
</evidence>
<dbReference type="InterPro" id="IPR047296">
    <property type="entry name" value="GIY-YIG_UvrC_Cho"/>
</dbReference>
<dbReference type="PANTHER" id="PTHR30562">
    <property type="entry name" value="UVRC/OXIDOREDUCTASE"/>
    <property type="match status" value="1"/>
</dbReference>
<dbReference type="FunFam" id="3.40.1440.10:FF:000001">
    <property type="entry name" value="UvrABC system protein C"/>
    <property type="match status" value="1"/>
</dbReference>
<evidence type="ECO:0000259" key="6">
    <source>
        <dbReference type="PROSITE" id="PS50164"/>
    </source>
</evidence>
<dbReference type="GO" id="GO:0009380">
    <property type="term" value="C:excinuclease repair complex"/>
    <property type="evidence" value="ECO:0007669"/>
    <property type="project" value="TreeGrafter"/>
</dbReference>
<accession>A0A2M6XBM4</accession>
<dbReference type="SMART" id="SM00465">
    <property type="entry name" value="GIYc"/>
    <property type="match status" value="1"/>
</dbReference>
<name>A0A2M6XBM4_9BACT</name>